<organism evidence="1 2">
    <name type="scientific">Liquidambar formosana</name>
    <name type="common">Formosan gum</name>
    <dbReference type="NCBI Taxonomy" id="63359"/>
    <lineage>
        <taxon>Eukaryota</taxon>
        <taxon>Viridiplantae</taxon>
        <taxon>Streptophyta</taxon>
        <taxon>Embryophyta</taxon>
        <taxon>Tracheophyta</taxon>
        <taxon>Spermatophyta</taxon>
        <taxon>Magnoliopsida</taxon>
        <taxon>eudicotyledons</taxon>
        <taxon>Gunneridae</taxon>
        <taxon>Pentapetalae</taxon>
        <taxon>Saxifragales</taxon>
        <taxon>Altingiaceae</taxon>
        <taxon>Liquidambar</taxon>
    </lineage>
</organism>
<gene>
    <name evidence="1" type="ORF">L1049_025106</name>
</gene>
<dbReference type="EMBL" id="JBBPBK010000005">
    <property type="protein sequence ID" value="KAK9285905.1"/>
    <property type="molecule type" value="Genomic_DNA"/>
</dbReference>
<proteinExistence type="predicted"/>
<accession>A0AAP0S317</accession>
<dbReference type="AlphaFoldDB" id="A0AAP0S317"/>
<keyword evidence="2" id="KW-1185">Reference proteome</keyword>
<protein>
    <submittedName>
        <fullName evidence="1">Uncharacterized protein</fullName>
    </submittedName>
</protein>
<sequence length="53" mass="5849">MNPVELDGLKNAHIRDAAAVVQYIAWLDKQMPDIYGAPGHFSEAKGMCKKECS</sequence>
<comment type="caution">
    <text evidence="1">The sequence shown here is derived from an EMBL/GenBank/DDBJ whole genome shotgun (WGS) entry which is preliminary data.</text>
</comment>
<name>A0AAP0S317_LIQFO</name>
<reference evidence="1 2" key="1">
    <citation type="journal article" date="2024" name="Plant J.">
        <title>Genome sequences and population genomics reveal climatic adaptation and genomic divergence between two closely related sweetgum species.</title>
        <authorList>
            <person name="Xu W.Q."/>
            <person name="Ren C.Q."/>
            <person name="Zhang X.Y."/>
            <person name="Comes H.P."/>
            <person name="Liu X.H."/>
            <person name="Li Y.G."/>
            <person name="Kettle C.J."/>
            <person name="Jalonen R."/>
            <person name="Gaisberger H."/>
            <person name="Ma Y.Z."/>
            <person name="Qiu Y.X."/>
        </authorList>
    </citation>
    <scope>NUCLEOTIDE SEQUENCE [LARGE SCALE GENOMIC DNA]</scope>
    <source>
        <strain evidence="1">Hangzhou</strain>
    </source>
</reference>
<evidence type="ECO:0000313" key="1">
    <source>
        <dbReference type="EMBL" id="KAK9285905.1"/>
    </source>
</evidence>
<evidence type="ECO:0000313" key="2">
    <source>
        <dbReference type="Proteomes" id="UP001415857"/>
    </source>
</evidence>
<dbReference type="Proteomes" id="UP001415857">
    <property type="component" value="Unassembled WGS sequence"/>
</dbReference>